<feature type="domain" description="PARP catalytic" evidence="1">
    <location>
        <begin position="85"/>
        <end position="234"/>
    </location>
</feature>
<evidence type="ECO:0000259" key="1">
    <source>
        <dbReference type="Pfam" id="PF00644"/>
    </source>
</evidence>
<evidence type="ECO:0000313" key="2">
    <source>
        <dbReference type="EMBL" id="KAF9815192.1"/>
    </source>
</evidence>
<dbReference type="AlphaFoldDB" id="A0A8H7P3J7"/>
<dbReference type="Pfam" id="PF00644">
    <property type="entry name" value="PARP"/>
    <property type="match status" value="1"/>
</dbReference>
<evidence type="ECO:0000313" key="3">
    <source>
        <dbReference type="Proteomes" id="UP000639403"/>
    </source>
</evidence>
<dbReference type="InterPro" id="IPR012317">
    <property type="entry name" value="Poly(ADP-ribose)pol_cat_dom"/>
</dbReference>
<reference evidence="2" key="1">
    <citation type="submission" date="2020-11" db="EMBL/GenBank/DDBJ databases">
        <authorList>
            <person name="Koelle M."/>
            <person name="Horta M.A.C."/>
            <person name="Nowrousian M."/>
            <person name="Ohm R.A."/>
            <person name="Benz P."/>
            <person name="Pilgard A."/>
        </authorList>
    </citation>
    <scope>NUCLEOTIDE SEQUENCE</scope>
    <source>
        <strain evidence="2">FPRL280</strain>
    </source>
</reference>
<accession>A0A8H7P3J7</accession>
<dbReference type="SUPFAM" id="SSF56399">
    <property type="entry name" value="ADP-ribosylation"/>
    <property type="match status" value="1"/>
</dbReference>
<gene>
    <name evidence="2" type="ORF">IEO21_04709</name>
</gene>
<reference evidence="2" key="2">
    <citation type="journal article" name="Front. Microbiol.">
        <title>Degradative Capacity of Two Strains of Rhodonia placenta: From Phenotype to Genotype.</title>
        <authorList>
            <person name="Kolle M."/>
            <person name="Horta M.A.C."/>
            <person name="Nowrousian M."/>
            <person name="Ohm R.A."/>
            <person name="Benz J.P."/>
            <person name="Pilgard A."/>
        </authorList>
    </citation>
    <scope>NUCLEOTIDE SEQUENCE</scope>
    <source>
        <strain evidence="2">FPRL280</strain>
    </source>
</reference>
<sequence length="261" mass="29489">MTCLTTLCSGGGDPTKCNYCHRRPRLNPHNQCGRRCRDRSRVACLMCRCRPKLRNYHFCGRTCRDLAMTTTPKIVEIPQGHVTWKQVETKFNKSWRPPNKIIKPTIRHIYKIVESAMFLDPYNTYRKRIGNECFRYHGTTRLCQLGNTGQTTLCNLPECAVCNILRTSFSVELANPSGAFGAGIYTSSASNKSYSYSANGSGAMLLNKVVLGRRYNATAFKQVIALPSGYDSVVFNRMNGQLNETIVYANDAIRPVYLIIF</sequence>
<dbReference type="PANTHER" id="PTHR31681:SF3">
    <property type="entry name" value="OS04G0690100 PROTEIN"/>
    <property type="match status" value="1"/>
</dbReference>
<comment type="caution">
    <text evidence="2">The sequence shown here is derived from an EMBL/GenBank/DDBJ whole genome shotgun (WGS) entry which is preliminary data.</text>
</comment>
<name>A0A8H7P3J7_9APHY</name>
<dbReference type="PANTHER" id="PTHR31681">
    <property type="entry name" value="C2H2-LIKE ZINC FINGER PROTEIN"/>
    <property type="match status" value="1"/>
</dbReference>
<protein>
    <recommendedName>
        <fullName evidence="1">PARP catalytic domain-containing protein</fullName>
    </recommendedName>
</protein>
<dbReference type="Proteomes" id="UP000639403">
    <property type="component" value="Unassembled WGS sequence"/>
</dbReference>
<dbReference type="Gene3D" id="3.90.228.10">
    <property type="match status" value="1"/>
</dbReference>
<organism evidence="2 3">
    <name type="scientific">Rhodonia placenta</name>
    <dbReference type="NCBI Taxonomy" id="104341"/>
    <lineage>
        <taxon>Eukaryota</taxon>
        <taxon>Fungi</taxon>
        <taxon>Dikarya</taxon>
        <taxon>Basidiomycota</taxon>
        <taxon>Agaricomycotina</taxon>
        <taxon>Agaricomycetes</taxon>
        <taxon>Polyporales</taxon>
        <taxon>Adustoporiaceae</taxon>
        <taxon>Rhodonia</taxon>
    </lineage>
</organism>
<dbReference type="EMBL" id="JADOXO010000074">
    <property type="protein sequence ID" value="KAF9815192.1"/>
    <property type="molecule type" value="Genomic_DNA"/>
</dbReference>
<proteinExistence type="predicted"/>
<dbReference type="GO" id="GO:0003950">
    <property type="term" value="F:NAD+ poly-ADP-ribosyltransferase activity"/>
    <property type="evidence" value="ECO:0007669"/>
    <property type="project" value="InterPro"/>
</dbReference>